<dbReference type="AlphaFoldDB" id="X1SAJ4"/>
<sequence length="62" mass="6788">MRKASEKGKRQVSRLPSYPTANRTDKRSRVRVNNAYAQRVLCVQREGEGDAVDGGRGAEGGP</sequence>
<proteinExistence type="predicted"/>
<reference evidence="2" key="1">
    <citation type="journal article" date="2014" name="Front. Microbiol.">
        <title>High frequency of phylogenetically diverse reductive dehalogenase-homologous genes in deep subseafloor sedimentary metagenomes.</title>
        <authorList>
            <person name="Kawai M."/>
            <person name="Futagami T."/>
            <person name="Toyoda A."/>
            <person name="Takaki Y."/>
            <person name="Nishi S."/>
            <person name="Hori S."/>
            <person name="Arai W."/>
            <person name="Tsubouchi T."/>
            <person name="Morono Y."/>
            <person name="Uchiyama I."/>
            <person name="Ito T."/>
            <person name="Fujiyama A."/>
            <person name="Inagaki F."/>
            <person name="Takami H."/>
        </authorList>
    </citation>
    <scope>NUCLEOTIDE SEQUENCE</scope>
    <source>
        <strain evidence="2">Expedition CK06-06</strain>
    </source>
</reference>
<feature type="region of interest" description="Disordered" evidence="1">
    <location>
        <begin position="1"/>
        <end position="32"/>
    </location>
</feature>
<accession>X1SAJ4</accession>
<evidence type="ECO:0000256" key="1">
    <source>
        <dbReference type="SAM" id="MobiDB-lite"/>
    </source>
</evidence>
<evidence type="ECO:0000313" key="2">
    <source>
        <dbReference type="EMBL" id="GAI76141.1"/>
    </source>
</evidence>
<comment type="caution">
    <text evidence="2">The sequence shown here is derived from an EMBL/GenBank/DDBJ whole genome shotgun (WGS) entry which is preliminary data.</text>
</comment>
<name>X1SAJ4_9ZZZZ</name>
<gene>
    <name evidence="2" type="ORF">S12H4_20538</name>
</gene>
<organism evidence="2">
    <name type="scientific">marine sediment metagenome</name>
    <dbReference type="NCBI Taxonomy" id="412755"/>
    <lineage>
        <taxon>unclassified sequences</taxon>
        <taxon>metagenomes</taxon>
        <taxon>ecological metagenomes</taxon>
    </lineage>
</organism>
<protein>
    <submittedName>
        <fullName evidence="2">Uncharacterized protein</fullName>
    </submittedName>
</protein>
<dbReference type="EMBL" id="BARW01010426">
    <property type="protein sequence ID" value="GAI76141.1"/>
    <property type="molecule type" value="Genomic_DNA"/>
</dbReference>